<evidence type="ECO:0000313" key="1">
    <source>
        <dbReference type="EMBL" id="KEO58393.1"/>
    </source>
</evidence>
<keyword evidence="2" id="KW-1185">Reference proteome</keyword>
<accession>A0ABR4TT41</accession>
<organism evidence="1 2">
    <name type="scientific">Thalassospira permensis NBRC 106175</name>
    <dbReference type="NCBI Taxonomy" id="1353532"/>
    <lineage>
        <taxon>Bacteria</taxon>
        <taxon>Pseudomonadati</taxon>
        <taxon>Pseudomonadota</taxon>
        <taxon>Alphaproteobacteria</taxon>
        <taxon>Rhodospirillales</taxon>
        <taxon>Thalassospiraceae</taxon>
        <taxon>Thalassospira</taxon>
    </lineage>
</organism>
<dbReference type="EMBL" id="AUNC01000007">
    <property type="protein sequence ID" value="KEO58393.1"/>
    <property type="molecule type" value="Genomic_DNA"/>
</dbReference>
<comment type="caution">
    <text evidence="1">The sequence shown here is derived from an EMBL/GenBank/DDBJ whole genome shotgun (WGS) entry which is preliminary data.</text>
</comment>
<reference evidence="1 2" key="1">
    <citation type="submission" date="2013-07" db="EMBL/GenBank/DDBJ databases">
        <title>Thalassospira permensis NBRC 106175 Genome Sequencing.</title>
        <authorList>
            <person name="Lai Q."/>
            <person name="Shao Z."/>
        </authorList>
    </citation>
    <scope>NUCLEOTIDE SEQUENCE [LARGE SCALE GENOMIC DNA]</scope>
    <source>
        <strain evidence="1 2">NBRC 106175</strain>
    </source>
</reference>
<proteinExistence type="predicted"/>
<gene>
    <name evidence="1" type="ORF">SMB34_13965</name>
</gene>
<sequence>MHCAGLFVIAYLVYVDADAPSRKVQQKPDQRESS</sequence>
<dbReference type="Proteomes" id="UP000027463">
    <property type="component" value="Unassembled WGS sequence"/>
</dbReference>
<evidence type="ECO:0000313" key="2">
    <source>
        <dbReference type="Proteomes" id="UP000027463"/>
    </source>
</evidence>
<name>A0ABR4TT41_9PROT</name>
<protein>
    <submittedName>
        <fullName evidence="1">Uncharacterized protein</fullName>
    </submittedName>
</protein>